<gene>
    <name evidence="9" type="ORF">KK060_04600</name>
</gene>
<keyword evidence="2" id="KW-1003">Cell membrane</keyword>
<evidence type="ECO:0000256" key="4">
    <source>
        <dbReference type="ARBA" id="ARBA00022989"/>
    </source>
</evidence>
<sequence length="791" mass="89108">MFNSYLRIGWRNLVKNKLFSVINISGMAISMTSFLIISLFVYDELKFDKHIEDVNLKYRIFNEHFREGRDFAIIPAVIAPTLAAEYPEVEYFTRFMNLYTPPLFEVRNKKFTEDKGGLADPSFFKMFSLELIEGNANNALKKPNEVGINKTLKEKYFGESSALGQSIKINGEDYNVTAVFEDFPKHTHLDFNYLIAMEELATARPDRMSDWGWSGMVTYIKLKPGTNTLLLESKIKDIARGKADEEDFYTPHLMPLKDVHLHAYNQSWDVARRGNIQTVYVLIATSIFILVIAILNFVNLSTARAVSRVKEVGLRKVVGAVRIQLIYQFISESVIIAFIALIIGVTLASAILPSLNSFADKDIPVHIFLEPQLVVALMSLAILTGIAAGSYPAFYISGFRPASILANRLSGGSESTLLRKGLVVLQFVLAFFLIVASLTVSQQYNYMRNTDMGFNKDNLIVLQLRGEMFERLETTKQTLVNHPNILSATLGYGLPGEAYAGETIKDKATNKEYSVSMLTADHDYVKTVGLELLAGRDFSKEIATDEQQAFILSESAIKMLGYDNPEDALQHEIDWQYGDSLKRGKVIGVVKDVQLNSMRESITPVVLHIFKSSYSSVTLRIKPTDVSTTLSHLKKSWSTLTAEWPFEYKFLDDNFDKMYKSEEKLNTLFSFFTGFAILVACVGLLGLVIYTTSQKYKEISIRKVLGAGEGTLVIQLAKNYMLLLCVAFFIAIPFSYYASWRWLQEFTYRISITPTLFIKAGLFIMVISLLTVGLQSLKAARANPVDALKEQ</sequence>
<feature type="transmembrane region" description="Helical" evidence="6">
    <location>
        <begin position="750"/>
        <end position="772"/>
    </location>
</feature>
<feature type="transmembrane region" description="Helical" evidence="6">
    <location>
        <begin position="279"/>
        <end position="298"/>
    </location>
</feature>
<protein>
    <submittedName>
        <fullName evidence="9">ABC transporter permease</fullName>
    </submittedName>
</protein>
<keyword evidence="5 6" id="KW-0472">Membrane</keyword>
<name>A0ABS5VP22_9BACT</name>
<evidence type="ECO:0000256" key="5">
    <source>
        <dbReference type="ARBA" id="ARBA00023136"/>
    </source>
</evidence>
<feature type="transmembrane region" description="Helical" evidence="6">
    <location>
        <begin position="720"/>
        <end position="738"/>
    </location>
</feature>
<dbReference type="Proteomes" id="UP000772618">
    <property type="component" value="Unassembled WGS sequence"/>
</dbReference>
<comment type="subcellular location">
    <subcellularLocation>
        <location evidence="1">Cell membrane</location>
        <topology evidence="1">Multi-pass membrane protein</topology>
    </subcellularLocation>
</comment>
<dbReference type="Pfam" id="PF12704">
    <property type="entry name" value="MacB_PCD"/>
    <property type="match status" value="1"/>
</dbReference>
<dbReference type="EMBL" id="JAHESD010000006">
    <property type="protein sequence ID" value="MBT1702547.1"/>
    <property type="molecule type" value="Genomic_DNA"/>
</dbReference>
<keyword evidence="10" id="KW-1185">Reference proteome</keyword>
<evidence type="ECO:0000313" key="10">
    <source>
        <dbReference type="Proteomes" id="UP000772618"/>
    </source>
</evidence>
<proteinExistence type="predicted"/>
<feature type="transmembrane region" description="Helical" evidence="6">
    <location>
        <begin position="372"/>
        <end position="396"/>
    </location>
</feature>
<evidence type="ECO:0000256" key="1">
    <source>
        <dbReference type="ARBA" id="ARBA00004651"/>
    </source>
</evidence>
<dbReference type="RefSeq" id="WP_254152515.1">
    <property type="nucleotide sequence ID" value="NZ_JAHESD010000006.1"/>
</dbReference>
<keyword evidence="4 6" id="KW-1133">Transmembrane helix</keyword>
<comment type="caution">
    <text evidence="9">The sequence shown here is derived from an EMBL/GenBank/DDBJ whole genome shotgun (WGS) entry which is preliminary data.</text>
</comment>
<dbReference type="InterPro" id="IPR025857">
    <property type="entry name" value="MacB_PCD"/>
</dbReference>
<evidence type="ECO:0000313" key="9">
    <source>
        <dbReference type="EMBL" id="MBT1702547.1"/>
    </source>
</evidence>
<feature type="domain" description="MacB-like periplasmic core" evidence="8">
    <location>
        <begin position="20"/>
        <end position="237"/>
    </location>
</feature>
<accession>A0ABS5VP22</accession>
<dbReference type="PANTHER" id="PTHR30572:SF18">
    <property type="entry name" value="ABC-TYPE MACROLIDE FAMILY EXPORT SYSTEM PERMEASE COMPONENT 2"/>
    <property type="match status" value="1"/>
</dbReference>
<feature type="transmembrane region" description="Helical" evidence="6">
    <location>
        <begin position="325"/>
        <end position="352"/>
    </location>
</feature>
<dbReference type="PANTHER" id="PTHR30572">
    <property type="entry name" value="MEMBRANE COMPONENT OF TRANSPORTER-RELATED"/>
    <property type="match status" value="1"/>
</dbReference>
<evidence type="ECO:0000256" key="3">
    <source>
        <dbReference type="ARBA" id="ARBA00022692"/>
    </source>
</evidence>
<feature type="transmembrane region" description="Helical" evidence="6">
    <location>
        <begin position="668"/>
        <end position="690"/>
    </location>
</feature>
<feature type="domain" description="ABC3 transporter permease C-terminal" evidence="7">
    <location>
        <begin position="285"/>
        <end position="398"/>
    </location>
</feature>
<feature type="domain" description="ABC3 transporter permease C-terminal" evidence="7">
    <location>
        <begin position="671"/>
        <end position="784"/>
    </location>
</feature>
<feature type="transmembrane region" description="Helical" evidence="6">
    <location>
        <begin position="417"/>
        <end position="440"/>
    </location>
</feature>
<feature type="transmembrane region" description="Helical" evidence="6">
    <location>
        <begin position="21"/>
        <end position="42"/>
    </location>
</feature>
<evidence type="ECO:0000259" key="7">
    <source>
        <dbReference type="Pfam" id="PF02687"/>
    </source>
</evidence>
<evidence type="ECO:0000256" key="2">
    <source>
        <dbReference type="ARBA" id="ARBA00022475"/>
    </source>
</evidence>
<reference evidence="9 10" key="1">
    <citation type="submission" date="2021-05" db="EMBL/GenBank/DDBJ databases">
        <title>A Polyphasic approach of four new species of the genus Ohtaekwangia: Ohtaekwangia histidinii sp. nov., Ohtaekwangia cretensis sp. nov., Ohtaekwangia indiensis sp. nov., Ohtaekwangia reichenbachii sp. nov. from diverse environment.</title>
        <authorList>
            <person name="Octaviana S."/>
        </authorList>
    </citation>
    <scope>NUCLEOTIDE SEQUENCE [LARGE SCALE GENOMIC DNA]</scope>
    <source>
        <strain evidence="9 10">PWU20</strain>
    </source>
</reference>
<evidence type="ECO:0000256" key="6">
    <source>
        <dbReference type="SAM" id="Phobius"/>
    </source>
</evidence>
<dbReference type="Pfam" id="PF02687">
    <property type="entry name" value="FtsX"/>
    <property type="match status" value="2"/>
</dbReference>
<evidence type="ECO:0000259" key="8">
    <source>
        <dbReference type="Pfam" id="PF12704"/>
    </source>
</evidence>
<dbReference type="InterPro" id="IPR003838">
    <property type="entry name" value="ABC3_permease_C"/>
</dbReference>
<dbReference type="InterPro" id="IPR050250">
    <property type="entry name" value="Macrolide_Exporter_MacB"/>
</dbReference>
<organism evidence="9 10">
    <name type="scientific">Chryseosolibacter indicus</name>
    <dbReference type="NCBI Taxonomy" id="2782351"/>
    <lineage>
        <taxon>Bacteria</taxon>
        <taxon>Pseudomonadati</taxon>
        <taxon>Bacteroidota</taxon>
        <taxon>Cytophagia</taxon>
        <taxon>Cytophagales</taxon>
        <taxon>Chryseotaleaceae</taxon>
        <taxon>Chryseosolibacter</taxon>
    </lineage>
</organism>
<keyword evidence="3 6" id="KW-0812">Transmembrane</keyword>